<name>A0A1Q9YJY1_9FIRM</name>
<evidence type="ECO:0000313" key="2">
    <source>
        <dbReference type="Proteomes" id="UP000186758"/>
    </source>
</evidence>
<gene>
    <name evidence="1" type="ORF">BO223_07135</name>
</gene>
<accession>A0A1Q9YJY1</accession>
<dbReference type="AlphaFoldDB" id="A0A1Q9YJY1"/>
<evidence type="ECO:0000313" key="1">
    <source>
        <dbReference type="EMBL" id="OLU44831.1"/>
    </source>
</evidence>
<reference evidence="1 2" key="1">
    <citation type="submission" date="2016-11" db="EMBL/GenBank/DDBJ databases">
        <title>Description of two novel members of the family Erysipelotrichaceae: Ileibacterium lipovorans gen. nov., sp. nov. and Dubosiella newyorkensis, gen. nov., sp. nov.</title>
        <authorList>
            <person name="Cox L.M."/>
            <person name="Sohn J."/>
            <person name="Tyrrell K.L."/>
            <person name="Citron D.M."/>
            <person name="Lawson P.A."/>
            <person name="Patel N.B."/>
            <person name="Iizumi T."/>
            <person name="Perez-Perez G.I."/>
            <person name="Goldstein E.J."/>
            <person name="Blaser M.J."/>
        </authorList>
    </citation>
    <scope>NUCLEOTIDE SEQUENCE [LARGE SCALE GENOMIC DNA]</scope>
    <source>
        <strain evidence="1 2">NYU-BL-K8</strain>
    </source>
</reference>
<organism evidence="1 2">
    <name type="scientific">Faecalibaculum rodentium</name>
    <dbReference type="NCBI Taxonomy" id="1702221"/>
    <lineage>
        <taxon>Bacteria</taxon>
        <taxon>Bacillati</taxon>
        <taxon>Bacillota</taxon>
        <taxon>Erysipelotrichia</taxon>
        <taxon>Erysipelotrichales</taxon>
        <taxon>Erysipelotrichaceae</taxon>
        <taxon>Faecalibaculum</taxon>
    </lineage>
</organism>
<comment type="caution">
    <text evidence="1">The sequence shown here is derived from an EMBL/GenBank/DDBJ whole genome shotgun (WGS) entry which is preliminary data.</text>
</comment>
<proteinExistence type="predicted"/>
<protein>
    <submittedName>
        <fullName evidence="1">Uncharacterized protein</fullName>
    </submittedName>
</protein>
<dbReference type="Proteomes" id="UP000186758">
    <property type="component" value="Unassembled WGS sequence"/>
</dbReference>
<sequence length="258" mass="28869">MRKSRRQKRERFCTTNQRLQYTIRLDRLVCCSPFFPISDAFRENDLVLILFRPSVKSNPEVFAASGVFCVHLPECPFSSACNMSRWKESNPAGIVTAIFLLNLPAQFIRMTEVDAVAQIVQAVKLLPGFLRNEPALLQPLDHLSGPAWVIHVLQGQSRLPDCPEHQGFHGRNSVHRDFPCKHHFYGAIGGEGGKQIQENVAGRQVADEIGDKILRSFVFFMTEGIHGILRSQCLHGADVAGGKRIARSLNMMDLSGMS</sequence>
<dbReference type="EMBL" id="MPJZ01000056">
    <property type="protein sequence ID" value="OLU44831.1"/>
    <property type="molecule type" value="Genomic_DNA"/>
</dbReference>